<evidence type="ECO:0000313" key="4">
    <source>
        <dbReference type="Proteomes" id="UP000253094"/>
    </source>
</evidence>
<proteinExistence type="predicted"/>
<dbReference type="Proteomes" id="UP000253094">
    <property type="component" value="Unassembled WGS sequence"/>
</dbReference>
<organism evidence="3 4">
    <name type="scientific">Sphaerisporangium album</name>
    <dbReference type="NCBI Taxonomy" id="509200"/>
    <lineage>
        <taxon>Bacteria</taxon>
        <taxon>Bacillati</taxon>
        <taxon>Actinomycetota</taxon>
        <taxon>Actinomycetes</taxon>
        <taxon>Streptosporangiales</taxon>
        <taxon>Streptosporangiaceae</taxon>
        <taxon>Sphaerisporangium</taxon>
    </lineage>
</organism>
<evidence type="ECO:0000256" key="1">
    <source>
        <dbReference type="SAM" id="MobiDB-lite"/>
    </source>
</evidence>
<reference evidence="3 4" key="1">
    <citation type="submission" date="2018-06" db="EMBL/GenBank/DDBJ databases">
        <title>Sphaerisporangium craniellae sp. nov., isolated from a marine sponge in the South China Sea.</title>
        <authorList>
            <person name="Li L."/>
        </authorList>
    </citation>
    <scope>NUCLEOTIDE SEQUENCE [LARGE SCALE GENOMIC DNA]</scope>
    <source>
        <strain evidence="3 4">CCTCC AA 208026</strain>
    </source>
</reference>
<gene>
    <name evidence="3" type="ORF">DQ384_33625</name>
</gene>
<protein>
    <submittedName>
        <fullName evidence="3">Streptomycin biosynthesis protein</fullName>
    </submittedName>
</protein>
<keyword evidence="4" id="KW-1185">Reference proteome</keyword>
<accession>A0A367F2P0</accession>
<comment type="caution">
    <text evidence="3">The sequence shown here is derived from an EMBL/GenBank/DDBJ whole genome shotgun (WGS) entry which is preliminary data.</text>
</comment>
<dbReference type="EMBL" id="QOIL01000025">
    <property type="protein sequence ID" value="RCG24055.1"/>
    <property type="molecule type" value="Genomic_DNA"/>
</dbReference>
<evidence type="ECO:0000313" key="3">
    <source>
        <dbReference type="EMBL" id="RCG24055.1"/>
    </source>
</evidence>
<evidence type="ECO:0000259" key="2">
    <source>
        <dbReference type="SMART" id="SM00470"/>
    </source>
</evidence>
<feature type="region of interest" description="Disordered" evidence="1">
    <location>
        <begin position="224"/>
        <end position="262"/>
    </location>
</feature>
<dbReference type="AlphaFoldDB" id="A0A367F2P0"/>
<dbReference type="InterPro" id="IPR003115">
    <property type="entry name" value="ParB_N"/>
</dbReference>
<feature type="compositionally biased region" description="Basic and acidic residues" evidence="1">
    <location>
        <begin position="224"/>
        <end position="257"/>
    </location>
</feature>
<dbReference type="InterPro" id="IPR036086">
    <property type="entry name" value="ParB/Sulfiredoxin_sf"/>
</dbReference>
<feature type="domain" description="ParB-like N-terminal" evidence="2">
    <location>
        <begin position="29"/>
        <end position="113"/>
    </location>
</feature>
<dbReference type="SUPFAM" id="SSF110849">
    <property type="entry name" value="ParB/Sulfiredoxin"/>
    <property type="match status" value="1"/>
</dbReference>
<dbReference type="Gene3D" id="3.90.1530.10">
    <property type="entry name" value="Conserved hypothetical protein from pyrococcus furiosus pfu- 392566-001, ParB domain"/>
    <property type="match status" value="1"/>
</dbReference>
<name>A0A367F2P0_9ACTN</name>
<sequence>MEPAEHLATGERCSSAQLWDVLVDRLPVERVPIASIRAADSPRLAGESAEHARLLAQSDEILPPIIVHRRTMRVIDGMHRLKAAELRNQHEIDVRFFDGDEDEVFVLAVRANTRHGLPLTHADRTAAATRIVRSHPQWSDRMIAGTTGLSPKTVGGIRRRLTEELPQMNLRLGHDGRMRPVDSAEGRRLAAKFIVENPEATLRQIAKAVGVSLATARDVRNRVRRGESPMLPKRGERADGPVAAEPREEAAVERPAGDRSPGMARIMPILKRDPSIRYTDQGRLLLRLLDANTMLGPDQWNSLIENVPPHCRELVANAARECAEVWRQVAQQMRNRAG</sequence>
<dbReference type="OrthoDB" id="3701787at2"/>
<dbReference type="SMART" id="SM00470">
    <property type="entry name" value="ParB"/>
    <property type="match status" value="1"/>
</dbReference>